<dbReference type="CDD" id="cd00431">
    <property type="entry name" value="cysteine_hydrolases"/>
    <property type="match status" value="1"/>
</dbReference>
<feature type="domain" description="Isochorismatase-like" evidence="2">
    <location>
        <begin position="17"/>
        <end position="189"/>
    </location>
</feature>
<evidence type="ECO:0000313" key="4">
    <source>
        <dbReference type="Proteomes" id="UP000216363"/>
    </source>
</evidence>
<keyword evidence="1" id="KW-0378">Hydrolase</keyword>
<sequence>MPLETGLLHGDLRDGCMHLCIDMQNLFGPASPWHVPWIDAILPNIVDICSQRSEETIFTRFIPPRSPDAALGAWRGYYRKWETLTLNRIDPSFIDLVDPLGDFSPPAVVLDKTVYSPWTEGFLQRYLRKRRVDTVIVSGAETDLCVLATLLGAVDRGYRVIIVHDAVCSVSNQTHDAIISLCHQRFSEQLELVSTGELIDSWRQTC</sequence>
<dbReference type="Proteomes" id="UP000216363">
    <property type="component" value="Unassembled WGS sequence"/>
</dbReference>
<dbReference type="Pfam" id="PF00857">
    <property type="entry name" value="Isochorismatase"/>
    <property type="match status" value="1"/>
</dbReference>
<dbReference type="RefSeq" id="WP_094515395.1">
    <property type="nucleotide sequence ID" value="NZ_JBHEEP010000032.1"/>
</dbReference>
<protein>
    <submittedName>
        <fullName evidence="3">Isochorismatase family protein</fullName>
    </submittedName>
</protein>
<gene>
    <name evidence="3" type="ORF">CES86_4121</name>
</gene>
<dbReference type="InterPro" id="IPR036380">
    <property type="entry name" value="Isochorismatase-like_sf"/>
</dbReference>
<dbReference type="Gene3D" id="3.40.50.850">
    <property type="entry name" value="Isochorismatase-like"/>
    <property type="match status" value="1"/>
</dbReference>
<evidence type="ECO:0000259" key="2">
    <source>
        <dbReference type="Pfam" id="PF00857"/>
    </source>
</evidence>
<dbReference type="InterPro" id="IPR000868">
    <property type="entry name" value="Isochorismatase-like_dom"/>
</dbReference>
<accession>A0A256GFZ0</accession>
<dbReference type="PANTHER" id="PTHR43540">
    <property type="entry name" value="PEROXYUREIDOACRYLATE/UREIDOACRYLATE AMIDOHYDROLASE-RELATED"/>
    <property type="match status" value="1"/>
</dbReference>
<evidence type="ECO:0000313" key="3">
    <source>
        <dbReference type="EMBL" id="OYR26067.1"/>
    </source>
</evidence>
<dbReference type="EMBL" id="NNRN01000056">
    <property type="protein sequence ID" value="OYR26067.1"/>
    <property type="molecule type" value="Genomic_DNA"/>
</dbReference>
<dbReference type="SUPFAM" id="SSF52499">
    <property type="entry name" value="Isochorismatase-like hydrolases"/>
    <property type="match status" value="1"/>
</dbReference>
<dbReference type="PANTHER" id="PTHR43540:SF6">
    <property type="entry name" value="ISOCHORISMATASE-LIKE DOMAIN-CONTAINING PROTEIN"/>
    <property type="match status" value="1"/>
</dbReference>
<proteinExistence type="predicted"/>
<reference evidence="3 4" key="1">
    <citation type="submission" date="2017-07" db="EMBL/GenBank/DDBJ databases">
        <title>Draft genome of Ochrobactrum lupini type strain LUP21.</title>
        <authorList>
            <person name="Krzyzanowska D.M."/>
            <person name="Jafra S."/>
        </authorList>
    </citation>
    <scope>NUCLEOTIDE SEQUENCE [LARGE SCALE GENOMIC DNA]</scope>
    <source>
        <strain evidence="3 4">LUP21</strain>
    </source>
</reference>
<comment type="caution">
    <text evidence="3">The sequence shown here is derived from an EMBL/GenBank/DDBJ whole genome shotgun (WGS) entry which is preliminary data.</text>
</comment>
<dbReference type="InterPro" id="IPR050272">
    <property type="entry name" value="Isochorismatase-like_hydrls"/>
</dbReference>
<organism evidence="3 4">
    <name type="scientific">Brucella lupini</name>
    <dbReference type="NCBI Taxonomy" id="255457"/>
    <lineage>
        <taxon>Bacteria</taxon>
        <taxon>Pseudomonadati</taxon>
        <taxon>Pseudomonadota</taxon>
        <taxon>Alphaproteobacteria</taxon>
        <taxon>Hyphomicrobiales</taxon>
        <taxon>Brucellaceae</taxon>
        <taxon>Brucella/Ochrobactrum group</taxon>
        <taxon>Brucella</taxon>
    </lineage>
</organism>
<name>A0A256GFZ0_9HYPH</name>
<dbReference type="GO" id="GO:0016787">
    <property type="term" value="F:hydrolase activity"/>
    <property type="evidence" value="ECO:0007669"/>
    <property type="project" value="UniProtKB-KW"/>
</dbReference>
<evidence type="ECO:0000256" key="1">
    <source>
        <dbReference type="ARBA" id="ARBA00022801"/>
    </source>
</evidence>
<dbReference type="AlphaFoldDB" id="A0A256GFZ0"/>